<evidence type="ECO:0000313" key="2">
    <source>
        <dbReference type="Proteomes" id="UP000092503"/>
    </source>
</evidence>
<name>A0A1C3NJH4_9XANT</name>
<sequence>MLRTGKAPQIRLRSSKRPTHMQLWSAHNPQARDFRYACGVRYTATPIALAGGSTVSVPVQVPDAGWSAYFVEAIYADGFVATSQTYVLGKQRYPSQAPPTDNAACSTVPGVLSDAAARESRR</sequence>
<dbReference type="PANTHER" id="PTHR31497:SF0">
    <property type="entry name" value="AUTOCRINE PROLIFERATION REPRESSOR PROTEIN A"/>
    <property type="match status" value="1"/>
</dbReference>
<dbReference type="EMBL" id="FLTX01000018">
    <property type="protein sequence ID" value="SBV50508.1"/>
    <property type="molecule type" value="Genomic_DNA"/>
</dbReference>
<gene>
    <name evidence="1" type="ORF">XBLMG947_1288</name>
</gene>
<dbReference type="Proteomes" id="UP000092503">
    <property type="component" value="Unassembled WGS sequence"/>
</dbReference>
<protein>
    <submittedName>
        <fullName evidence="1">Uncharacterized protein</fullName>
    </submittedName>
</protein>
<organism evidence="1 2">
    <name type="scientific">Xanthomonas bromi</name>
    <dbReference type="NCBI Taxonomy" id="56449"/>
    <lineage>
        <taxon>Bacteria</taxon>
        <taxon>Pseudomonadati</taxon>
        <taxon>Pseudomonadota</taxon>
        <taxon>Gammaproteobacteria</taxon>
        <taxon>Lysobacterales</taxon>
        <taxon>Lysobacteraceae</taxon>
        <taxon>Xanthomonas</taxon>
    </lineage>
</organism>
<dbReference type="PANTHER" id="PTHR31497">
    <property type="entry name" value="AUTOCRINE PROLIFERATION REPRESSOR PROTEIN A"/>
    <property type="match status" value="1"/>
</dbReference>
<accession>A0A1C3NJH4</accession>
<dbReference type="STRING" id="56449.XBLMG947_1288"/>
<evidence type="ECO:0000313" key="1">
    <source>
        <dbReference type="EMBL" id="SBV50508.1"/>
    </source>
</evidence>
<dbReference type="InterPro" id="IPR009199">
    <property type="entry name" value="PhoPQ-act_pathogen-rel_PqaA"/>
</dbReference>
<dbReference type="AlphaFoldDB" id="A0A1C3NJH4"/>
<proteinExistence type="predicted"/>
<reference evidence="1 2" key="1">
    <citation type="submission" date="2016-06" db="EMBL/GenBank/DDBJ databases">
        <authorList>
            <person name="Kjaerup R.B."/>
            <person name="Dalgaard T.S."/>
            <person name="Juul-Madsen H.R."/>
        </authorList>
    </citation>
    <scope>NUCLEOTIDE SEQUENCE [LARGE SCALE GENOMIC DNA]</scope>
    <source>
        <strain evidence="1">LMG947</strain>
    </source>
</reference>